<dbReference type="Gene3D" id="1.10.10.10">
    <property type="entry name" value="Winged helix-like DNA-binding domain superfamily/Winged helix DNA-binding domain"/>
    <property type="match status" value="1"/>
</dbReference>
<dbReference type="Proteomes" id="UP000664761">
    <property type="component" value="Unassembled WGS sequence"/>
</dbReference>
<dbReference type="SMART" id="SM00347">
    <property type="entry name" value="HTH_MARR"/>
    <property type="match status" value="1"/>
</dbReference>
<evidence type="ECO:0000256" key="1">
    <source>
        <dbReference type="ARBA" id="ARBA00023015"/>
    </source>
</evidence>
<dbReference type="RefSeq" id="WP_207047136.1">
    <property type="nucleotide sequence ID" value="NZ_JAFLNC010000005.1"/>
</dbReference>
<keyword evidence="3" id="KW-0804">Transcription</keyword>
<evidence type="ECO:0000313" key="5">
    <source>
        <dbReference type="EMBL" id="MBO0334861.1"/>
    </source>
</evidence>
<dbReference type="Pfam" id="PF12802">
    <property type="entry name" value="MarR_2"/>
    <property type="match status" value="1"/>
</dbReference>
<evidence type="ECO:0000313" key="6">
    <source>
        <dbReference type="Proteomes" id="UP000664761"/>
    </source>
</evidence>
<dbReference type="InterPro" id="IPR000835">
    <property type="entry name" value="HTH_MarR-typ"/>
</dbReference>
<dbReference type="PANTHER" id="PTHR35790:SF4">
    <property type="entry name" value="HTH-TYPE TRANSCRIPTIONAL REGULATOR PCHR"/>
    <property type="match status" value="1"/>
</dbReference>
<dbReference type="PANTHER" id="PTHR35790">
    <property type="entry name" value="HTH-TYPE TRANSCRIPTIONAL REGULATOR PCHR"/>
    <property type="match status" value="1"/>
</dbReference>
<dbReference type="InterPro" id="IPR052067">
    <property type="entry name" value="Metal_resp_HTH_trans_reg"/>
</dbReference>
<dbReference type="InterPro" id="IPR036390">
    <property type="entry name" value="WH_DNA-bd_sf"/>
</dbReference>
<reference evidence="5 6" key="1">
    <citation type="submission" date="2021-03" db="EMBL/GenBank/DDBJ databases">
        <title>Sneathiella sp. CAU 1612 isolated from Kang Won-do.</title>
        <authorList>
            <person name="Kim W."/>
        </authorList>
    </citation>
    <scope>NUCLEOTIDE SEQUENCE [LARGE SCALE GENOMIC DNA]</scope>
    <source>
        <strain evidence="5 6">CAU 1612</strain>
    </source>
</reference>
<evidence type="ECO:0000259" key="4">
    <source>
        <dbReference type="PROSITE" id="PS50995"/>
    </source>
</evidence>
<name>A0ABS3F8M0_9PROT</name>
<dbReference type="PRINTS" id="PR00598">
    <property type="entry name" value="HTHMARR"/>
</dbReference>
<proteinExistence type="predicted"/>
<keyword evidence="2" id="KW-0238">DNA-binding</keyword>
<protein>
    <submittedName>
        <fullName evidence="5">MarR family transcriptional regulator</fullName>
    </submittedName>
</protein>
<gene>
    <name evidence="5" type="ORF">J0X12_14635</name>
</gene>
<evidence type="ECO:0000256" key="3">
    <source>
        <dbReference type="ARBA" id="ARBA00023163"/>
    </source>
</evidence>
<sequence length="152" mass="17012">MNEMQRTLYLPRFLPYRLTKLSGMISRSLAAKYSALFDLTIAEWRIVALLGSNPGLTAREIAPLASLDKVSISRAVERLVKSGRLEKRTVEGDRRSAALFLTQAGQSTLAEIIPLAQDYENQLLAEFSPEEIEQLDNFLNRLDATAEDLQEG</sequence>
<dbReference type="SUPFAM" id="SSF46785">
    <property type="entry name" value="Winged helix' DNA-binding domain"/>
    <property type="match status" value="1"/>
</dbReference>
<keyword evidence="1" id="KW-0805">Transcription regulation</keyword>
<keyword evidence="6" id="KW-1185">Reference proteome</keyword>
<comment type="caution">
    <text evidence="5">The sequence shown here is derived from an EMBL/GenBank/DDBJ whole genome shotgun (WGS) entry which is preliminary data.</text>
</comment>
<dbReference type="InterPro" id="IPR036388">
    <property type="entry name" value="WH-like_DNA-bd_sf"/>
</dbReference>
<evidence type="ECO:0000256" key="2">
    <source>
        <dbReference type="ARBA" id="ARBA00023125"/>
    </source>
</evidence>
<accession>A0ABS3F8M0</accession>
<organism evidence="5 6">
    <name type="scientific">Sneathiella sedimenti</name>
    <dbReference type="NCBI Taxonomy" id="2816034"/>
    <lineage>
        <taxon>Bacteria</taxon>
        <taxon>Pseudomonadati</taxon>
        <taxon>Pseudomonadota</taxon>
        <taxon>Alphaproteobacteria</taxon>
        <taxon>Sneathiellales</taxon>
        <taxon>Sneathiellaceae</taxon>
        <taxon>Sneathiella</taxon>
    </lineage>
</organism>
<dbReference type="PROSITE" id="PS50995">
    <property type="entry name" value="HTH_MARR_2"/>
    <property type="match status" value="1"/>
</dbReference>
<dbReference type="EMBL" id="JAFLNC010000005">
    <property type="protein sequence ID" value="MBO0334861.1"/>
    <property type="molecule type" value="Genomic_DNA"/>
</dbReference>
<feature type="domain" description="HTH marR-type" evidence="4">
    <location>
        <begin position="15"/>
        <end position="144"/>
    </location>
</feature>